<gene>
    <name evidence="1" type="ORF">PSM36_2084</name>
</gene>
<protein>
    <submittedName>
        <fullName evidence="1">Uncharacterized protein</fullName>
    </submittedName>
</protein>
<evidence type="ECO:0000313" key="2">
    <source>
        <dbReference type="Proteomes" id="UP000187464"/>
    </source>
</evidence>
<keyword evidence="2" id="KW-1185">Reference proteome</keyword>
<dbReference type="EMBL" id="LT605205">
    <property type="protein sequence ID" value="SCD20891.1"/>
    <property type="molecule type" value="Genomic_DNA"/>
</dbReference>
<dbReference type="KEGG" id="psac:PSM36_2084"/>
<dbReference type="AlphaFoldDB" id="A0A1R3SZG9"/>
<proteinExistence type="predicted"/>
<dbReference type="STRING" id="1642647.PSM36_2084"/>
<sequence>MKTYSESREKNQARLSFSEAHPIFSKYNNLFLNFY</sequence>
<organism evidence="1 2">
    <name type="scientific">Proteiniphilum saccharofermentans</name>
    <dbReference type="NCBI Taxonomy" id="1642647"/>
    <lineage>
        <taxon>Bacteria</taxon>
        <taxon>Pseudomonadati</taxon>
        <taxon>Bacteroidota</taxon>
        <taxon>Bacteroidia</taxon>
        <taxon>Bacteroidales</taxon>
        <taxon>Dysgonomonadaceae</taxon>
        <taxon>Proteiniphilum</taxon>
    </lineage>
</organism>
<name>A0A1R3SZG9_9BACT</name>
<dbReference type="Proteomes" id="UP000187464">
    <property type="component" value="Chromosome I"/>
</dbReference>
<reference evidence="1 2" key="1">
    <citation type="submission" date="2016-08" db="EMBL/GenBank/DDBJ databases">
        <authorList>
            <person name="Seilhamer J.J."/>
        </authorList>
    </citation>
    <scope>NUCLEOTIDE SEQUENCE [LARGE SCALE GENOMIC DNA]</scope>
    <source>
        <strain evidence="1">M3/6</strain>
    </source>
</reference>
<evidence type="ECO:0000313" key="1">
    <source>
        <dbReference type="EMBL" id="SCD20891.1"/>
    </source>
</evidence>
<accession>A0A1R3SZG9</accession>